<protein>
    <submittedName>
        <fullName evidence="2">Uncharacterized protein</fullName>
    </submittedName>
</protein>
<reference evidence="2" key="1">
    <citation type="submission" date="2021-01" db="EMBL/GenBank/DDBJ databases">
        <title>Whole genome shotgun sequence of Virgisporangium ochraceum NBRC 16418.</title>
        <authorList>
            <person name="Komaki H."/>
            <person name="Tamura T."/>
        </authorList>
    </citation>
    <scope>NUCLEOTIDE SEQUENCE</scope>
    <source>
        <strain evidence="2">NBRC 16418</strain>
    </source>
</reference>
<name>A0A8J3ZSF5_9ACTN</name>
<accession>A0A8J3ZSF5</accession>
<evidence type="ECO:0000256" key="1">
    <source>
        <dbReference type="SAM" id="MobiDB-lite"/>
    </source>
</evidence>
<dbReference type="EMBL" id="BOPH01000020">
    <property type="protein sequence ID" value="GIJ66665.1"/>
    <property type="molecule type" value="Genomic_DNA"/>
</dbReference>
<evidence type="ECO:0000313" key="2">
    <source>
        <dbReference type="EMBL" id="GIJ66665.1"/>
    </source>
</evidence>
<dbReference type="Proteomes" id="UP000635606">
    <property type="component" value="Unassembled WGS sequence"/>
</dbReference>
<feature type="region of interest" description="Disordered" evidence="1">
    <location>
        <begin position="1"/>
        <end position="34"/>
    </location>
</feature>
<dbReference type="AlphaFoldDB" id="A0A8J3ZSF5"/>
<organism evidence="2 3">
    <name type="scientific">Virgisporangium ochraceum</name>
    <dbReference type="NCBI Taxonomy" id="65505"/>
    <lineage>
        <taxon>Bacteria</taxon>
        <taxon>Bacillati</taxon>
        <taxon>Actinomycetota</taxon>
        <taxon>Actinomycetes</taxon>
        <taxon>Micromonosporales</taxon>
        <taxon>Micromonosporaceae</taxon>
        <taxon>Virgisporangium</taxon>
    </lineage>
</organism>
<proteinExistence type="predicted"/>
<gene>
    <name evidence="2" type="ORF">Voc01_015820</name>
</gene>
<keyword evidence="3" id="KW-1185">Reference proteome</keyword>
<sequence>MTPSGRVGGAVRDTARTDAPDAASARTSGRPTFPVAPEITYMVGDATIPKTVGT</sequence>
<comment type="caution">
    <text evidence="2">The sequence shown here is derived from an EMBL/GenBank/DDBJ whole genome shotgun (WGS) entry which is preliminary data.</text>
</comment>
<evidence type="ECO:0000313" key="3">
    <source>
        <dbReference type="Proteomes" id="UP000635606"/>
    </source>
</evidence>